<reference evidence="1" key="1">
    <citation type="submission" date="2021-02" db="EMBL/GenBank/DDBJ databases">
        <authorList>
            <person name="Nowell W R."/>
        </authorList>
    </citation>
    <scope>NUCLEOTIDE SEQUENCE</scope>
</reference>
<comment type="caution">
    <text evidence="1">The sequence shown here is derived from an EMBL/GenBank/DDBJ whole genome shotgun (WGS) entry which is preliminary data.</text>
</comment>
<evidence type="ECO:0000313" key="2">
    <source>
        <dbReference type="Proteomes" id="UP000663889"/>
    </source>
</evidence>
<proteinExistence type="predicted"/>
<accession>A0A815WY26</accession>
<feature type="non-terminal residue" evidence="1">
    <location>
        <position position="1"/>
    </location>
</feature>
<dbReference type="AlphaFoldDB" id="A0A815WY26"/>
<dbReference type="Proteomes" id="UP000663889">
    <property type="component" value="Unassembled WGS sequence"/>
</dbReference>
<gene>
    <name evidence="1" type="ORF">SEV965_LOCUS38737</name>
</gene>
<dbReference type="EMBL" id="CAJNOU010010378">
    <property type="protein sequence ID" value="CAF1551911.1"/>
    <property type="molecule type" value="Genomic_DNA"/>
</dbReference>
<sequence>SHLYSWESSSDELNTFLSCQLFSFPIRSTIHNIQGQFKSCDAPSYDPTQMMYDNKFYSHETWSLQDAIIYTFAQYLSKRETSQRWPLSVDVNLCTRDISFFCNYRQKLIKYACLDCTLWLI</sequence>
<name>A0A815WY26_9BILA</name>
<organism evidence="1 2">
    <name type="scientific">Rotaria sordida</name>
    <dbReference type="NCBI Taxonomy" id="392033"/>
    <lineage>
        <taxon>Eukaryota</taxon>
        <taxon>Metazoa</taxon>
        <taxon>Spiralia</taxon>
        <taxon>Gnathifera</taxon>
        <taxon>Rotifera</taxon>
        <taxon>Eurotatoria</taxon>
        <taxon>Bdelloidea</taxon>
        <taxon>Philodinida</taxon>
        <taxon>Philodinidae</taxon>
        <taxon>Rotaria</taxon>
    </lineage>
</organism>
<protein>
    <submittedName>
        <fullName evidence="1">Uncharacterized protein</fullName>
    </submittedName>
</protein>
<evidence type="ECO:0000313" key="1">
    <source>
        <dbReference type="EMBL" id="CAF1551911.1"/>
    </source>
</evidence>